<comment type="similarity">
    <text evidence="1">Belongs to the glycosyl hydrolase 25 family.</text>
</comment>
<accession>A0A8J2UIY8</accession>
<dbReference type="GO" id="GO:0003796">
    <property type="term" value="F:lysozyme activity"/>
    <property type="evidence" value="ECO:0007669"/>
    <property type="project" value="InterPro"/>
</dbReference>
<dbReference type="EMBL" id="BMJC01000008">
    <property type="protein sequence ID" value="GGB24968.1"/>
    <property type="molecule type" value="Genomic_DNA"/>
</dbReference>
<dbReference type="AlphaFoldDB" id="A0A8J2UIY8"/>
<keyword evidence="3" id="KW-0326">Glycosidase</keyword>
<dbReference type="PANTHER" id="PTHR34135">
    <property type="entry name" value="LYSOZYME"/>
    <property type="match status" value="1"/>
</dbReference>
<dbReference type="InterPro" id="IPR002053">
    <property type="entry name" value="Glyco_hydro_25"/>
</dbReference>
<keyword evidence="2" id="KW-0378">Hydrolase</keyword>
<dbReference type="GO" id="GO:0016052">
    <property type="term" value="P:carbohydrate catabolic process"/>
    <property type="evidence" value="ECO:0007669"/>
    <property type="project" value="TreeGrafter"/>
</dbReference>
<proteinExistence type="inferred from homology"/>
<dbReference type="CDD" id="cd00599">
    <property type="entry name" value="GH25_muramidase"/>
    <property type="match status" value="1"/>
</dbReference>
<evidence type="ECO:0000256" key="3">
    <source>
        <dbReference type="ARBA" id="ARBA00023295"/>
    </source>
</evidence>
<sequence length="224" mass="23635">MTRGIDISHHNSDDPGHTPIDWQRVAAITSPAIPPQFAIIKISEGADFRDAAAAANAQGAGGAGILFGYYHFARPGVNAAAAEAANFYNAYAAIGIAPTFNYPFALDLEENNGLMPAAYLAWVEEFLQTFTGYFGGASLIAGPAGTGSVALAESVILIYGQPDFLTANLAPGHTLGSRFPLWVAGPGRTSPALPLGWTDWAVWQYDWHAAIPGIVGDVDANWMK</sequence>
<dbReference type="GO" id="GO:0009253">
    <property type="term" value="P:peptidoglycan catabolic process"/>
    <property type="evidence" value="ECO:0007669"/>
    <property type="project" value="InterPro"/>
</dbReference>
<dbReference type="PANTHER" id="PTHR34135:SF2">
    <property type="entry name" value="LYSOZYME"/>
    <property type="match status" value="1"/>
</dbReference>
<dbReference type="Proteomes" id="UP000607559">
    <property type="component" value="Unassembled WGS sequence"/>
</dbReference>
<reference evidence="4" key="1">
    <citation type="journal article" date="2014" name="Int. J. Syst. Evol. Microbiol.">
        <title>Complete genome sequence of Corynebacterium casei LMG S-19264T (=DSM 44701T), isolated from a smear-ripened cheese.</title>
        <authorList>
            <consortium name="US DOE Joint Genome Institute (JGI-PGF)"/>
            <person name="Walter F."/>
            <person name="Albersmeier A."/>
            <person name="Kalinowski J."/>
            <person name="Ruckert C."/>
        </authorList>
    </citation>
    <scope>NUCLEOTIDE SEQUENCE</scope>
    <source>
        <strain evidence="4">CGMCC 1.15448</strain>
    </source>
</reference>
<dbReference type="PROSITE" id="PS51904">
    <property type="entry name" value="GLYCOSYL_HYDROL_F25_2"/>
    <property type="match status" value="1"/>
</dbReference>
<evidence type="ECO:0000256" key="1">
    <source>
        <dbReference type="ARBA" id="ARBA00010646"/>
    </source>
</evidence>
<dbReference type="SMART" id="SM00641">
    <property type="entry name" value="Glyco_25"/>
    <property type="match status" value="1"/>
</dbReference>
<organism evidence="4 5">
    <name type="scientific">Puia dinghuensis</name>
    <dbReference type="NCBI Taxonomy" id="1792502"/>
    <lineage>
        <taxon>Bacteria</taxon>
        <taxon>Pseudomonadati</taxon>
        <taxon>Bacteroidota</taxon>
        <taxon>Chitinophagia</taxon>
        <taxon>Chitinophagales</taxon>
        <taxon>Chitinophagaceae</taxon>
        <taxon>Puia</taxon>
    </lineage>
</organism>
<name>A0A8J2UIY8_9BACT</name>
<evidence type="ECO:0000313" key="5">
    <source>
        <dbReference type="Proteomes" id="UP000607559"/>
    </source>
</evidence>
<gene>
    <name evidence="4" type="ORF">GCM10011511_56140</name>
</gene>
<keyword evidence="5" id="KW-1185">Reference proteome</keyword>
<reference evidence="4" key="2">
    <citation type="submission" date="2020-09" db="EMBL/GenBank/DDBJ databases">
        <authorList>
            <person name="Sun Q."/>
            <person name="Zhou Y."/>
        </authorList>
    </citation>
    <scope>NUCLEOTIDE SEQUENCE</scope>
    <source>
        <strain evidence="4">CGMCC 1.15448</strain>
    </source>
</reference>
<comment type="caution">
    <text evidence="4">The sequence shown here is derived from an EMBL/GenBank/DDBJ whole genome shotgun (WGS) entry which is preliminary data.</text>
</comment>
<protein>
    <recommendedName>
        <fullName evidence="6">Lysozyme</fullName>
    </recommendedName>
</protein>
<dbReference type="InterPro" id="IPR017853">
    <property type="entry name" value="GH"/>
</dbReference>
<evidence type="ECO:0000256" key="2">
    <source>
        <dbReference type="ARBA" id="ARBA00022801"/>
    </source>
</evidence>
<dbReference type="SUPFAM" id="SSF51445">
    <property type="entry name" value="(Trans)glycosidases"/>
    <property type="match status" value="1"/>
</dbReference>
<dbReference type="InterPro" id="IPR018077">
    <property type="entry name" value="Glyco_hydro_fam25_subgr"/>
</dbReference>
<evidence type="ECO:0008006" key="6">
    <source>
        <dbReference type="Google" id="ProtNLM"/>
    </source>
</evidence>
<dbReference type="GO" id="GO:0016998">
    <property type="term" value="P:cell wall macromolecule catabolic process"/>
    <property type="evidence" value="ECO:0007669"/>
    <property type="project" value="InterPro"/>
</dbReference>
<dbReference type="Gene3D" id="3.20.20.80">
    <property type="entry name" value="Glycosidases"/>
    <property type="match status" value="1"/>
</dbReference>
<dbReference type="Pfam" id="PF01183">
    <property type="entry name" value="Glyco_hydro_25"/>
    <property type="match status" value="1"/>
</dbReference>
<dbReference type="RefSeq" id="WP_188938044.1">
    <property type="nucleotide sequence ID" value="NZ_BMJC01000008.1"/>
</dbReference>
<evidence type="ECO:0000313" key="4">
    <source>
        <dbReference type="EMBL" id="GGB24968.1"/>
    </source>
</evidence>